<evidence type="ECO:0000256" key="7">
    <source>
        <dbReference type="SAM" id="MobiDB-lite"/>
    </source>
</evidence>
<protein>
    <submittedName>
        <fullName evidence="9">Anti-sigma factor</fullName>
    </submittedName>
</protein>
<dbReference type="InterPro" id="IPR041916">
    <property type="entry name" value="Anti_sigma_zinc_sf"/>
</dbReference>
<keyword evidence="2 8" id="KW-0812">Transmembrane</keyword>
<evidence type="ECO:0000256" key="1">
    <source>
        <dbReference type="ARBA" id="ARBA00004167"/>
    </source>
</evidence>
<evidence type="ECO:0000256" key="8">
    <source>
        <dbReference type="SAM" id="Phobius"/>
    </source>
</evidence>
<keyword evidence="10" id="KW-1185">Reference proteome</keyword>
<name>A0ABU8MSN0_9PSEU</name>
<keyword evidence="3 8" id="KW-1133">Transmembrane helix</keyword>
<keyword evidence="5 8" id="KW-0472">Membrane</keyword>
<accession>A0ABU8MSN0</accession>
<keyword evidence="6" id="KW-0804">Transcription</keyword>
<dbReference type="PANTHER" id="PTHR37461:SF1">
    <property type="entry name" value="ANTI-SIGMA-K FACTOR RSKA"/>
    <property type="match status" value="1"/>
</dbReference>
<evidence type="ECO:0000256" key="2">
    <source>
        <dbReference type="ARBA" id="ARBA00022692"/>
    </source>
</evidence>
<dbReference type="InterPro" id="IPR051474">
    <property type="entry name" value="Anti-sigma-K/W_factor"/>
</dbReference>
<reference evidence="9 10" key="1">
    <citation type="submission" date="2024-03" db="EMBL/GenBank/DDBJ databases">
        <title>Actinomycetospora sp. OC33-EN08, a novel actinomycete isolated from wild orchid (Aerides multiflora).</title>
        <authorList>
            <person name="Suriyachadkun C."/>
        </authorList>
    </citation>
    <scope>NUCLEOTIDE SEQUENCE [LARGE SCALE GENOMIC DNA]</scope>
    <source>
        <strain evidence="9 10">OC33-EN08</strain>
    </source>
</reference>
<gene>
    <name evidence="9" type="ORF">WCD74_17645</name>
</gene>
<dbReference type="EMBL" id="JBBEGN010000008">
    <property type="protein sequence ID" value="MEJ2869602.1"/>
    <property type="molecule type" value="Genomic_DNA"/>
</dbReference>
<feature type="region of interest" description="Disordered" evidence="7">
    <location>
        <begin position="78"/>
        <end position="117"/>
    </location>
</feature>
<sequence>MSAPVPPHDDELAGAVVGRALHALEPDEEDRVAEHLRTCAPCRAVLAETRATMAALAHAVADADPPAALRRRVLDAAAADPAPTPPPVAAAPEPPPDVRVDDRADVGTDDAPTAPRPVGGRRLALLALVAVVAGVIVFSARGLVTGPPADDRSVAAARAEQVITSAEQRDPDVRHASLIQPGGVVMAVVLDDAGGARVVPVDLPELGPGRTFVLWRVAGGSATAVGTFDPVGTYTPTGTPAPTGTRPGQGAYAVSAEPSGPVPERPSTVVASGPLV</sequence>
<dbReference type="RefSeq" id="WP_337696176.1">
    <property type="nucleotide sequence ID" value="NZ_JBBEGN010000008.1"/>
</dbReference>
<feature type="compositionally biased region" description="Low complexity" evidence="7">
    <location>
        <begin position="232"/>
        <end position="250"/>
    </location>
</feature>
<evidence type="ECO:0000313" key="10">
    <source>
        <dbReference type="Proteomes" id="UP001385809"/>
    </source>
</evidence>
<evidence type="ECO:0000256" key="6">
    <source>
        <dbReference type="ARBA" id="ARBA00023163"/>
    </source>
</evidence>
<evidence type="ECO:0000256" key="4">
    <source>
        <dbReference type="ARBA" id="ARBA00023015"/>
    </source>
</evidence>
<dbReference type="Proteomes" id="UP001385809">
    <property type="component" value="Unassembled WGS sequence"/>
</dbReference>
<dbReference type="PANTHER" id="PTHR37461">
    <property type="entry name" value="ANTI-SIGMA-K FACTOR RSKA"/>
    <property type="match status" value="1"/>
</dbReference>
<dbReference type="Gene3D" id="1.10.10.1320">
    <property type="entry name" value="Anti-sigma factor, zinc-finger domain"/>
    <property type="match status" value="1"/>
</dbReference>
<comment type="subcellular location">
    <subcellularLocation>
        <location evidence="1">Membrane</location>
        <topology evidence="1">Single-pass membrane protein</topology>
    </subcellularLocation>
</comment>
<evidence type="ECO:0000313" key="9">
    <source>
        <dbReference type="EMBL" id="MEJ2869602.1"/>
    </source>
</evidence>
<organism evidence="9 10">
    <name type="scientific">Actinomycetospora aurantiaca</name>
    <dbReference type="NCBI Taxonomy" id="3129233"/>
    <lineage>
        <taxon>Bacteria</taxon>
        <taxon>Bacillati</taxon>
        <taxon>Actinomycetota</taxon>
        <taxon>Actinomycetes</taxon>
        <taxon>Pseudonocardiales</taxon>
        <taxon>Pseudonocardiaceae</taxon>
        <taxon>Actinomycetospora</taxon>
    </lineage>
</organism>
<feature type="region of interest" description="Disordered" evidence="7">
    <location>
        <begin position="232"/>
        <end position="276"/>
    </location>
</feature>
<evidence type="ECO:0000256" key="5">
    <source>
        <dbReference type="ARBA" id="ARBA00023136"/>
    </source>
</evidence>
<feature type="compositionally biased region" description="Basic and acidic residues" evidence="7">
    <location>
        <begin position="96"/>
        <end position="106"/>
    </location>
</feature>
<keyword evidence="4" id="KW-0805">Transcription regulation</keyword>
<feature type="transmembrane region" description="Helical" evidence="8">
    <location>
        <begin position="123"/>
        <end position="144"/>
    </location>
</feature>
<proteinExistence type="predicted"/>
<evidence type="ECO:0000256" key="3">
    <source>
        <dbReference type="ARBA" id="ARBA00022989"/>
    </source>
</evidence>
<comment type="caution">
    <text evidence="9">The sequence shown here is derived from an EMBL/GenBank/DDBJ whole genome shotgun (WGS) entry which is preliminary data.</text>
</comment>
<feature type="compositionally biased region" description="Pro residues" evidence="7">
    <location>
        <begin position="82"/>
        <end position="95"/>
    </location>
</feature>